<dbReference type="EMBL" id="JBHRTI010000003">
    <property type="protein sequence ID" value="MFC3146733.1"/>
    <property type="molecule type" value="Genomic_DNA"/>
</dbReference>
<name>A0ABV7GYI0_9BURK</name>
<gene>
    <name evidence="1" type="ORF">ACFOEN_03650</name>
</gene>
<organism evidence="1 2">
    <name type="scientific">Piscinibacterium candidicorallinum</name>
    <dbReference type="NCBI Taxonomy" id="1793872"/>
    <lineage>
        <taxon>Bacteria</taxon>
        <taxon>Pseudomonadati</taxon>
        <taxon>Pseudomonadota</taxon>
        <taxon>Betaproteobacteria</taxon>
        <taxon>Burkholderiales</taxon>
        <taxon>Piscinibacterium</taxon>
    </lineage>
</organism>
<keyword evidence="2" id="KW-1185">Reference proteome</keyword>
<accession>A0ABV7GYI0</accession>
<evidence type="ECO:0000313" key="1">
    <source>
        <dbReference type="EMBL" id="MFC3146733.1"/>
    </source>
</evidence>
<proteinExistence type="predicted"/>
<comment type="caution">
    <text evidence="1">The sequence shown here is derived from an EMBL/GenBank/DDBJ whole genome shotgun (WGS) entry which is preliminary data.</text>
</comment>
<evidence type="ECO:0000313" key="2">
    <source>
        <dbReference type="Proteomes" id="UP001595556"/>
    </source>
</evidence>
<protein>
    <submittedName>
        <fullName evidence="1">Uncharacterized protein</fullName>
    </submittedName>
</protein>
<sequence>MSDRGLRLWAWENVLRDDMIAAQHALSSPDEIKHLLGAVSSRNALVASANRWALGHVEPALRLALTIELMALGIESGDSDLLEFVEGRVAAYPELDDAIRALPDLPQGAPIWSFARALRARADEGGASDPVALARLSSALERRFGLSG</sequence>
<reference evidence="2" key="1">
    <citation type="journal article" date="2019" name="Int. J. Syst. Evol. Microbiol.">
        <title>The Global Catalogue of Microorganisms (GCM) 10K type strain sequencing project: providing services to taxonomists for standard genome sequencing and annotation.</title>
        <authorList>
            <consortium name="The Broad Institute Genomics Platform"/>
            <consortium name="The Broad Institute Genome Sequencing Center for Infectious Disease"/>
            <person name="Wu L."/>
            <person name="Ma J."/>
        </authorList>
    </citation>
    <scope>NUCLEOTIDE SEQUENCE [LARGE SCALE GENOMIC DNA]</scope>
    <source>
        <strain evidence="2">KCTC 52168</strain>
    </source>
</reference>
<dbReference type="RefSeq" id="WP_377301184.1">
    <property type="nucleotide sequence ID" value="NZ_CP180191.1"/>
</dbReference>
<dbReference type="Proteomes" id="UP001595556">
    <property type="component" value="Unassembled WGS sequence"/>
</dbReference>